<dbReference type="OrthoDB" id="690114at2759"/>
<dbReference type="PANTHER" id="PTHR33115:SF43">
    <property type="entry name" value="BLE2 PROTEIN"/>
    <property type="match status" value="1"/>
</dbReference>
<dbReference type="SUPFAM" id="SSF48371">
    <property type="entry name" value="ARM repeat"/>
    <property type="match status" value="1"/>
</dbReference>
<dbReference type="EMBL" id="JACEFO010001742">
    <property type="protein sequence ID" value="KAF8712843.1"/>
    <property type="molecule type" value="Genomic_DNA"/>
</dbReference>
<evidence type="ECO:0000256" key="1">
    <source>
        <dbReference type="SAM" id="MobiDB-lite"/>
    </source>
</evidence>
<dbReference type="Proteomes" id="UP000636709">
    <property type="component" value="Unassembled WGS sequence"/>
</dbReference>
<keyword evidence="3" id="KW-1185">Reference proteome</keyword>
<gene>
    <name evidence="2" type="ORF">HU200_028616</name>
</gene>
<dbReference type="InterPro" id="IPR016024">
    <property type="entry name" value="ARM-type_fold"/>
</dbReference>
<dbReference type="PANTHER" id="PTHR33115">
    <property type="entry name" value="ARM REPEAT SUPERFAMILY PROTEIN"/>
    <property type="match status" value="1"/>
</dbReference>
<proteinExistence type="predicted"/>
<evidence type="ECO:0000313" key="3">
    <source>
        <dbReference type="Proteomes" id="UP000636709"/>
    </source>
</evidence>
<sequence>MITRSEKAVPTLISMLGWTFNQDRDIRLFAARVTAHLASYLKIARNAGAVRLVSSLLDAENQPPYENDEGNGDDASIGQPQSADGDNEIGGRTRNEAPLTSQNSLPVLGMMILEKLACDPDNCAEIVKNTNLVTKIINLICYTSNNRSSNDNALIISSSLNFVRMISTTNGKVGATLRQELCENPFLLTNLKSVLEDSRSSPGVWKPAIDIIAAMALDESARNELASVQVIIHKLLHIFIVGQDGPTNYEQSLRVAAGGALSNHAMESPENCLVMLEEQLGDGYDLAKDLVGMLRSDEYTCVAVSLLQNLCECSRMGDDELPTVQTFAACSRIKNWLSDPWVSNQLSSALQVVLQNIMAAEGKQLEAIIGLALQICYVLSPQPFFQGLESHIIGTTLVQKLVNTLNSNKKPSHEYPRMRRATVDMVISVLRRYPGYAIIFSREGMIDALSKVEMTPSNVEKYKVFLGNEGVVLEHGLPLRELAATAKSLIHHATPT</sequence>
<feature type="region of interest" description="Disordered" evidence="1">
    <location>
        <begin position="61"/>
        <end position="100"/>
    </location>
</feature>
<evidence type="ECO:0000313" key="2">
    <source>
        <dbReference type="EMBL" id="KAF8712843.1"/>
    </source>
</evidence>
<organism evidence="2 3">
    <name type="scientific">Digitaria exilis</name>
    <dbReference type="NCBI Taxonomy" id="1010633"/>
    <lineage>
        <taxon>Eukaryota</taxon>
        <taxon>Viridiplantae</taxon>
        <taxon>Streptophyta</taxon>
        <taxon>Embryophyta</taxon>
        <taxon>Tracheophyta</taxon>
        <taxon>Spermatophyta</taxon>
        <taxon>Magnoliopsida</taxon>
        <taxon>Liliopsida</taxon>
        <taxon>Poales</taxon>
        <taxon>Poaceae</taxon>
        <taxon>PACMAD clade</taxon>
        <taxon>Panicoideae</taxon>
        <taxon>Panicodae</taxon>
        <taxon>Paniceae</taxon>
        <taxon>Anthephorinae</taxon>
        <taxon>Digitaria</taxon>
    </lineage>
</organism>
<name>A0A835ESN9_9POAL</name>
<dbReference type="InterPro" id="IPR011989">
    <property type="entry name" value="ARM-like"/>
</dbReference>
<dbReference type="AlphaFoldDB" id="A0A835ESN9"/>
<protein>
    <recommendedName>
        <fullName evidence="4">ARM repeat superfamily protein</fullName>
    </recommendedName>
</protein>
<reference evidence="2" key="1">
    <citation type="submission" date="2020-07" db="EMBL/GenBank/DDBJ databases">
        <title>Genome sequence and genetic diversity analysis of an under-domesticated orphan crop, white fonio (Digitaria exilis).</title>
        <authorList>
            <person name="Bennetzen J.L."/>
            <person name="Chen S."/>
            <person name="Ma X."/>
            <person name="Wang X."/>
            <person name="Yssel A.E.J."/>
            <person name="Chaluvadi S.R."/>
            <person name="Johnson M."/>
            <person name="Gangashetty P."/>
            <person name="Hamidou F."/>
            <person name="Sanogo M.D."/>
            <person name="Zwaenepoel A."/>
            <person name="Wallace J."/>
            <person name="Van De Peer Y."/>
            <person name="Van Deynze A."/>
        </authorList>
    </citation>
    <scope>NUCLEOTIDE SEQUENCE</scope>
    <source>
        <tissue evidence="2">Leaves</tissue>
    </source>
</reference>
<dbReference type="Gene3D" id="1.25.10.10">
    <property type="entry name" value="Leucine-rich Repeat Variant"/>
    <property type="match status" value="1"/>
</dbReference>
<evidence type="ECO:0008006" key="4">
    <source>
        <dbReference type="Google" id="ProtNLM"/>
    </source>
</evidence>
<accession>A0A835ESN9</accession>
<comment type="caution">
    <text evidence="2">The sequence shown here is derived from an EMBL/GenBank/DDBJ whole genome shotgun (WGS) entry which is preliminary data.</text>
</comment>